<comment type="catalytic activity">
    <reaction evidence="4">
        <text>2 reduced [2Fe-2S]-[ferredoxin] + NADP(+) + H(+) = 2 oxidized [2Fe-2S]-[ferredoxin] + NADPH</text>
        <dbReference type="Rhea" id="RHEA:20125"/>
        <dbReference type="Rhea" id="RHEA-COMP:10000"/>
        <dbReference type="Rhea" id="RHEA-COMP:10001"/>
        <dbReference type="ChEBI" id="CHEBI:15378"/>
        <dbReference type="ChEBI" id="CHEBI:33737"/>
        <dbReference type="ChEBI" id="CHEBI:33738"/>
        <dbReference type="ChEBI" id="CHEBI:57783"/>
        <dbReference type="ChEBI" id="CHEBI:58349"/>
        <dbReference type="EC" id="1.18.1.2"/>
    </reaction>
</comment>
<evidence type="ECO:0000313" key="6">
    <source>
        <dbReference type="EMBL" id="SMF00734.1"/>
    </source>
</evidence>
<gene>
    <name evidence="6" type="ORF">SAMN02745746_00659</name>
</gene>
<dbReference type="PANTHER" id="PTHR47878:SF2">
    <property type="entry name" value="OXIDOREDUCTASE FAD_NAD(P)-BINDING DOMAIN PROTEIN"/>
    <property type="match status" value="1"/>
</dbReference>
<dbReference type="RefSeq" id="WP_085275016.1">
    <property type="nucleotide sequence ID" value="NZ_FXAG01000003.1"/>
</dbReference>
<organism evidence="6 7">
    <name type="scientific">Pseudogulbenkiania subflava DSM 22618</name>
    <dbReference type="NCBI Taxonomy" id="1123014"/>
    <lineage>
        <taxon>Bacteria</taxon>
        <taxon>Pseudomonadati</taxon>
        <taxon>Pseudomonadota</taxon>
        <taxon>Betaproteobacteria</taxon>
        <taxon>Neisseriales</taxon>
        <taxon>Chromobacteriaceae</taxon>
        <taxon>Pseudogulbenkiania</taxon>
    </lineage>
</organism>
<dbReference type="SUPFAM" id="SSF52343">
    <property type="entry name" value="Ferredoxin reductase-like, C-terminal NADP-linked domain"/>
    <property type="match status" value="1"/>
</dbReference>
<dbReference type="AlphaFoldDB" id="A0A1Y6BB86"/>
<dbReference type="SUPFAM" id="SSF63380">
    <property type="entry name" value="Riboflavin synthase domain-like"/>
    <property type="match status" value="1"/>
</dbReference>
<dbReference type="Pfam" id="PF00970">
    <property type="entry name" value="FAD_binding_6"/>
    <property type="match status" value="1"/>
</dbReference>
<evidence type="ECO:0000256" key="4">
    <source>
        <dbReference type="ARBA" id="ARBA00047776"/>
    </source>
</evidence>
<dbReference type="EC" id="1.18.1.2" evidence="2"/>
<dbReference type="InterPro" id="IPR039261">
    <property type="entry name" value="FNR_nucleotide-bd"/>
</dbReference>
<evidence type="ECO:0000256" key="1">
    <source>
        <dbReference type="ARBA" id="ARBA00008312"/>
    </source>
</evidence>
<name>A0A1Y6BB86_9NEIS</name>
<dbReference type="InterPro" id="IPR033892">
    <property type="entry name" value="FNR_bac"/>
</dbReference>
<dbReference type="Proteomes" id="UP000192920">
    <property type="component" value="Unassembled WGS sequence"/>
</dbReference>
<dbReference type="InterPro" id="IPR017927">
    <property type="entry name" value="FAD-bd_FR_type"/>
</dbReference>
<evidence type="ECO:0000313" key="7">
    <source>
        <dbReference type="Proteomes" id="UP000192920"/>
    </source>
</evidence>
<reference evidence="7" key="1">
    <citation type="submission" date="2017-04" db="EMBL/GenBank/DDBJ databases">
        <authorList>
            <person name="Varghese N."/>
            <person name="Submissions S."/>
        </authorList>
    </citation>
    <scope>NUCLEOTIDE SEQUENCE [LARGE SCALE GENOMIC DNA]</scope>
    <source>
        <strain evidence="7">DSM 22618</strain>
    </source>
</reference>
<protein>
    <recommendedName>
        <fullName evidence="2">ferredoxin--NADP(+) reductase</fullName>
        <ecNumber evidence="2">1.18.1.2</ecNumber>
    </recommendedName>
</protein>
<dbReference type="GO" id="GO:0042167">
    <property type="term" value="P:heme catabolic process"/>
    <property type="evidence" value="ECO:0007669"/>
    <property type="project" value="TreeGrafter"/>
</dbReference>
<dbReference type="InterPro" id="IPR008333">
    <property type="entry name" value="Cbr1-like_FAD-bd_dom"/>
</dbReference>
<dbReference type="GO" id="GO:0004324">
    <property type="term" value="F:ferredoxin-NADP+ reductase activity"/>
    <property type="evidence" value="ECO:0007669"/>
    <property type="project" value="UniProtKB-EC"/>
</dbReference>
<dbReference type="InterPro" id="IPR017938">
    <property type="entry name" value="Riboflavin_synthase-like_b-brl"/>
</dbReference>
<evidence type="ECO:0000259" key="5">
    <source>
        <dbReference type="PROSITE" id="PS51384"/>
    </source>
</evidence>
<dbReference type="GO" id="GO:0000166">
    <property type="term" value="F:nucleotide binding"/>
    <property type="evidence" value="ECO:0007669"/>
    <property type="project" value="UniProtKB-KW"/>
</dbReference>
<dbReference type="EMBL" id="FXAG01000003">
    <property type="protein sequence ID" value="SMF00734.1"/>
    <property type="molecule type" value="Genomic_DNA"/>
</dbReference>
<proteinExistence type="inferred from homology"/>
<evidence type="ECO:0000256" key="3">
    <source>
        <dbReference type="ARBA" id="ARBA00022741"/>
    </source>
</evidence>
<sequence>MPAPAAKYTAERILWKHHWTDRLISFRLSRDPAFRFTPGQFARLGLQISETGFVWRAYSIVSASWDDYLEFYSIVVPEGEFTPRLARLEVGDQILVDKTPNGFFTTDRFPDGKDLWLLATGTALGPYLSILHETAVWQRFRHIVLVHSVREAAELSYQAEIAALRQHPLWAEHGHKLQYLPVVTRETLPGTLSQRIPAMLADGSLERAAGVTLSPERSRIMICGSPQMVEDTHRRLKSMGYALSRLSAPAQLALENGW</sequence>
<dbReference type="GO" id="GO:0034599">
    <property type="term" value="P:cellular response to oxidative stress"/>
    <property type="evidence" value="ECO:0007669"/>
    <property type="project" value="TreeGrafter"/>
</dbReference>
<dbReference type="PANTHER" id="PTHR47878">
    <property type="entry name" value="OXIDOREDUCTASE FAD/NAD(P)-BINDING DOMAIN PROTEIN"/>
    <property type="match status" value="1"/>
</dbReference>
<dbReference type="Pfam" id="PF00175">
    <property type="entry name" value="NAD_binding_1"/>
    <property type="match status" value="1"/>
</dbReference>
<dbReference type="InterPro" id="IPR051930">
    <property type="entry name" value="FNR_type-1"/>
</dbReference>
<keyword evidence="3" id="KW-0547">Nucleotide-binding</keyword>
<dbReference type="PROSITE" id="PS51384">
    <property type="entry name" value="FAD_FR"/>
    <property type="match status" value="1"/>
</dbReference>
<dbReference type="CDD" id="cd06195">
    <property type="entry name" value="FNR1"/>
    <property type="match status" value="1"/>
</dbReference>
<keyword evidence="7" id="KW-1185">Reference proteome</keyword>
<dbReference type="InterPro" id="IPR001433">
    <property type="entry name" value="OxRdtase_FAD/NAD-bd"/>
</dbReference>
<dbReference type="STRING" id="1123014.SAMN02745746_00659"/>
<dbReference type="Gene3D" id="3.40.50.80">
    <property type="entry name" value="Nucleotide-binding domain of ferredoxin-NADP reductase (FNR) module"/>
    <property type="match status" value="1"/>
</dbReference>
<accession>A0A1Y6BB86</accession>
<dbReference type="Gene3D" id="2.40.30.10">
    <property type="entry name" value="Translation factors"/>
    <property type="match status" value="1"/>
</dbReference>
<evidence type="ECO:0000256" key="2">
    <source>
        <dbReference type="ARBA" id="ARBA00013223"/>
    </source>
</evidence>
<feature type="domain" description="FAD-binding FR-type" evidence="5">
    <location>
        <begin position="6"/>
        <end position="107"/>
    </location>
</feature>
<comment type="similarity">
    <text evidence="1">Belongs to the ferredoxin--NADP reductase type 1 family.</text>
</comment>